<accession>A0AAE1VH38</accession>
<dbReference type="AlphaFoldDB" id="A0AAE1VH38"/>
<reference evidence="1" key="1">
    <citation type="submission" date="2023-12" db="EMBL/GenBank/DDBJ databases">
        <title>Genome assembly of Anisodus tanguticus.</title>
        <authorList>
            <person name="Wang Y.-J."/>
        </authorList>
    </citation>
    <scope>NUCLEOTIDE SEQUENCE</scope>
    <source>
        <strain evidence="1">KB-2021</strain>
        <tissue evidence="1">Leaf</tissue>
    </source>
</reference>
<keyword evidence="2" id="KW-1185">Reference proteome</keyword>
<comment type="caution">
    <text evidence="1">The sequence shown here is derived from an EMBL/GenBank/DDBJ whole genome shotgun (WGS) entry which is preliminary data.</text>
</comment>
<dbReference type="Proteomes" id="UP001291623">
    <property type="component" value="Unassembled WGS sequence"/>
</dbReference>
<dbReference type="EMBL" id="JAVYJV010000006">
    <property type="protein sequence ID" value="KAK4368797.1"/>
    <property type="molecule type" value="Genomic_DNA"/>
</dbReference>
<gene>
    <name evidence="1" type="ORF">RND71_012589</name>
</gene>
<name>A0AAE1VH38_9SOLA</name>
<sequence>MNIPLQDINNLGRSSLEKRMMRNSEECIRKKRRKEEENGRIAFLNLKISIQVDQMSKEYMKAIKMI</sequence>
<evidence type="ECO:0000313" key="2">
    <source>
        <dbReference type="Proteomes" id="UP001291623"/>
    </source>
</evidence>
<protein>
    <submittedName>
        <fullName evidence="1">Uncharacterized protein</fullName>
    </submittedName>
</protein>
<evidence type="ECO:0000313" key="1">
    <source>
        <dbReference type="EMBL" id="KAK4368797.1"/>
    </source>
</evidence>
<proteinExistence type="predicted"/>
<organism evidence="1 2">
    <name type="scientific">Anisodus tanguticus</name>
    <dbReference type="NCBI Taxonomy" id="243964"/>
    <lineage>
        <taxon>Eukaryota</taxon>
        <taxon>Viridiplantae</taxon>
        <taxon>Streptophyta</taxon>
        <taxon>Embryophyta</taxon>
        <taxon>Tracheophyta</taxon>
        <taxon>Spermatophyta</taxon>
        <taxon>Magnoliopsida</taxon>
        <taxon>eudicotyledons</taxon>
        <taxon>Gunneridae</taxon>
        <taxon>Pentapetalae</taxon>
        <taxon>asterids</taxon>
        <taxon>lamiids</taxon>
        <taxon>Solanales</taxon>
        <taxon>Solanaceae</taxon>
        <taxon>Solanoideae</taxon>
        <taxon>Hyoscyameae</taxon>
        <taxon>Anisodus</taxon>
    </lineage>
</organism>